<dbReference type="PROSITE" id="PS00519">
    <property type="entry name" value="HTH_ASNC_1"/>
    <property type="match status" value="1"/>
</dbReference>
<evidence type="ECO:0000256" key="1">
    <source>
        <dbReference type="ARBA" id="ARBA00023015"/>
    </source>
</evidence>
<dbReference type="PANTHER" id="PTHR30154:SF34">
    <property type="entry name" value="TRANSCRIPTIONAL REGULATOR AZLB"/>
    <property type="match status" value="1"/>
</dbReference>
<dbReference type="InterPro" id="IPR019887">
    <property type="entry name" value="Tscrpt_reg_AsnC/Lrp_C"/>
</dbReference>
<accession>A0A853L085</accession>
<evidence type="ECO:0000256" key="3">
    <source>
        <dbReference type="ARBA" id="ARBA00023163"/>
    </source>
</evidence>
<dbReference type="GO" id="GO:0043565">
    <property type="term" value="F:sequence-specific DNA binding"/>
    <property type="evidence" value="ECO:0007669"/>
    <property type="project" value="InterPro"/>
</dbReference>
<feature type="domain" description="HTH asnC-type" evidence="4">
    <location>
        <begin position="9"/>
        <end position="70"/>
    </location>
</feature>
<comment type="caution">
    <text evidence="5">The sequence shown here is derived from an EMBL/GenBank/DDBJ whole genome shotgun (WGS) entry which is preliminary data.</text>
</comment>
<dbReference type="InterPro" id="IPR011991">
    <property type="entry name" value="ArsR-like_HTH"/>
</dbReference>
<reference evidence="5 6" key="1">
    <citation type="submission" date="2014-07" db="EMBL/GenBank/DDBJ databases">
        <title>Draft genome sequence of Thalassospira tepidiphila 1-1B.</title>
        <authorList>
            <person name="Lai Q."/>
            <person name="Shao Z."/>
        </authorList>
    </citation>
    <scope>NUCLEOTIDE SEQUENCE [LARGE SCALE GENOMIC DNA]</scope>
    <source>
        <strain evidence="5 6">MCCC 1A03514</strain>
    </source>
</reference>
<organism evidence="5 6">
    <name type="scientific">Thalassospira tepidiphila MCCC 1A03514</name>
    <dbReference type="NCBI Taxonomy" id="1177930"/>
    <lineage>
        <taxon>Bacteria</taxon>
        <taxon>Pseudomonadati</taxon>
        <taxon>Pseudomonadota</taxon>
        <taxon>Alphaproteobacteria</taxon>
        <taxon>Rhodospirillales</taxon>
        <taxon>Thalassospiraceae</taxon>
        <taxon>Thalassospira</taxon>
    </lineage>
</organism>
<evidence type="ECO:0000313" key="6">
    <source>
        <dbReference type="Proteomes" id="UP000094009"/>
    </source>
</evidence>
<sequence>MGYWTLAELDKFDYRLLELLQENSRLTGNELSAKVGLSSAACLRRVQRLRETGVIERDVAIVSPKVFGKKMMVIVLLTMERDRPDRYMLMREEFGRMPEVVQCHHVTGAHDFVLRIQVSDMEEYSAFVDRVFHEPYIKRYESLAVLGSLK</sequence>
<evidence type="ECO:0000313" key="5">
    <source>
        <dbReference type="EMBL" id="OAZ09651.1"/>
    </source>
</evidence>
<dbReference type="PRINTS" id="PR00033">
    <property type="entry name" value="HTHASNC"/>
</dbReference>
<dbReference type="Gene3D" id="1.10.10.10">
    <property type="entry name" value="Winged helix-like DNA-binding domain superfamily/Winged helix DNA-binding domain"/>
    <property type="match status" value="1"/>
</dbReference>
<dbReference type="GO" id="GO:0005829">
    <property type="term" value="C:cytosol"/>
    <property type="evidence" value="ECO:0007669"/>
    <property type="project" value="TreeGrafter"/>
</dbReference>
<dbReference type="InterPro" id="IPR019888">
    <property type="entry name" value="Tscrpt_reg_AsnC-like"/>
</dbReference>
<dbReference type="GO" id="GO:0006355">
    <property type="term" value="P:regulation of DNA-templated transcription"/>
    <property type="evidence" value="ECO:0007669"/>
    <property type="project" value="UniProtKB-ARBA"/>
</dbReference>
<keyword evidence="1" id="KW-0805">Transcription regulation</keyword>
<dbReference type="PANTHER" id="PTHR30154">
    <property type="entry name" value="LEUCINE-RESPONSIVE REGULATORY PROTEIN"/>
    <property type="match status" value="1"/>
</dbReference>
<evidence type="ECO:0000259" key="4">
    <source>
        <dbReference type="PROSITE" id="PS50956"/>
    </source>
</evidence>
<dbReference type="InterPro" id="IPR036388">
    <property type="entry name" value="WH-like_DNA-bd_sf"/>
</dbReference>
<dbReference type="Pfam" id="PF13412">
    <property type="entry name" value="HTH_24"/>
    <property type="match status" value="1"/>
</dbReference>
<dbReference type="Pfam" id="PF01037">
    <property type="entry name" value="AsnC_trans_reg"/>
    <property type="match status" value="1"/>
</dbReference>
<dbReference type="Proteomes" id="UP000094009">
    <property type="component" value="Unassembled WGS sequence"/>
</dbReference>
<dbReference type="AlphaFoldDB" id="A0A853L085"/>
<dbReference type="InterPro" id="IPR019885">
    <property type="entry name" value="Tscrpt_reg_HTH_AsnC-type_CS"/>
</dbReference>
<dbReference type="EMBL" id="JPVZ01000004">
    <property type="protein sequence ID" value="OAZ09651.1"/>
    <property type="molecule type" value="Genomic_DNA"/>
</dbReference>
<dbReference type="GO" id="GO:0043200">
    <property type="term" value="P:response to amino acid"/>
    <property type="evidence" value="ECO:0007669"/>
    <property type="project" value="TreeGrafter"/>
</dbReference>
<dbReference type="PROSITE" id="PS50956">
    <property type="entry name" value="HTH_ASNC_2"/>
    <property type="match status" value="1"/>
</dbReference>
<proteinExistence type="predicted"/>
<dbReference type="SUPFAM" id="SSF54909">
    <property type="entry name" value="Dimeric alpha+beta barrel"/>
    <property type="match status" value="1"/>
</dbReference>
<gene>
    <name evidence="5" type="ORF">TH4_10685</name>
</gene>
<dbReference type="SMART" id="SM00344">
    <property type="entry name" value="HTH_ASNC"/>
    <property type="match status" value="1"/>
</dbReference>
<evidence type="ECO:0000256" key="2">
    <source>
        <dbReference type="ARBA" id="ARBA00023125"/>
    </source>
</evidence>
<protein>
    <submittedName>
        <fullName evidence="5">ArsR family transcriptional regulator</fullName>
    </submittedName>
</protein>
<keyword evidence="3" id="KW-0804">Transcription</keyword>
<dbReference type="InterPro" id="IPR000485">
    <property type="entry name" value="AsnC-type_HTH_dom"/>
</dbReference>
<name>A0A853L085_9PROT</name>
<dbReference type="InterPro" id="IPR036390">
    <property type="entry name" value="WH_DNA-bd_sf"/>
</dbReference>
<dbReference type="Gene3D" id="3.30.70.920">
    <property type="match status" value="1"/>
</dbReference>
<dbReference type="SUPFAM" id="SSF46785">
    <property type="entry name" value="Winged helix' DNA-binding domain"/>
    <property type="match status" value="1"/>
</dbReference>
<dbReference type="InterPro" id="IPR011008">
    <property type="entry name" value="Dimeric_a/b-barrel"/>
</dbReference>
<keyword evidence="2" id="KW-0238">DNA-binding</keyword>
<dbReference type="CDD" id="cd00090">
    <property type="entry name" value="HTH_ARSR"/>
    <property type="match status" value="1"/>
</dbReference>